<dbReference type="RefSeq" id="WP_012347716.1">
    <property type="nucleotide sequence ID" value="NC_010524.1"/>
</dbReference>
<protein>
    <submittedName>
        <fullName evidence="3">LAO/AO transport system ATPase</fullName>
    </submittedName>
</protein>
<dbReference type="NCBIfam" id="TIGR00750">
    <property type="entry name" value="lao"/>
    <property type="match status" value="1"/>
</dbReference>
<dbReference type="AlphaFoldDB" id="B1Y890"/>
<evidence type="ECO:0000313" key="3">
    <source>
        <dbReference type="EMBL" id="ACB34960.1"/>
    </source>
</evidence>
<dbReference type="EMBL" id="CP001013">
    <property type="protein sequence ID" value="ACB34960.1"/>
    <property type="molecule type" value="Genomic_DNA"/>
</dbReference>
<dbReference type="CDD" id="cd03114">
    <property type="entry name" value="MMAA-like"/>
    <property type="match status" value="1"/>
</dbReference>
<dbReference type="Proteomes" id="UP000001693">
    <property type="component" value="Chromosome"/>
</dbReference>
<evidence type="ECO:0000256" key="1">
    <source>
        <dbReference type="ARBA" id="ARBA00009625"/>
    </source>
</evidence>
<dbReference type="Gene3D" id="3.40.50.300">
    <property type="entry name" value="P-loop containing nucleotide triphosphate hydrolases"/>
    <property type="match status" value="1"/>
</dbReference>
<keyword evidence="4" id="KW-1185">Reference proteome</keyword>
<proteinExistence type="inferred from homology"/>
<dbReference type="GO" id="GO:0005525">
    <property type="term" value="F:GTP binding"/>
    <property type="evidence" value="ECO:0007669"/>
    <property type="project" value="InterPro"/>
</dbReference>
<dbReference type="GO" id="GO:0003924">
    <property type="term" value="F:GTPase activity"/>
    <property type="evidence" value="ECO:0007669"/>
    <property type="project" value="InterPro"/>
</dbReference>
<dbReference type="STRING" id="395495.Lcho_2695"/>
<dbReference type="InterPro" id="IPR027417">
    <property type="entry name" value="P-loop_NTPase"/>
</dbReference>
<comment type="similarity">
    <text evidence="1">Belongs to the SIMIBI class G3E GTPase family. ArgK/MeaB subfamily.</text>
</comment>
<dbReference type="eggNOG" id="COG1703">
    <property type="taxonomic scope" value="Bacteria"/>
</dbReference>
<reference evidence="3 4" key="1">
    <citation type="submission" date="2008-03" db="EMBL/GenBank/DDBJ databases">
        <title>Complete sequence of Leptothrix cholodnii SP-6.</title>
        <authorList>
            <consortium name="US DOE Joint Genome Institute"/>
            <person name="Copeland A."/>
            <person name="Lucas S."/>
            <person name="Lapidus A."/>
            <person name="Glavina del Rio T."/>
            <person name="Dalin E."/>
            <person name="Tice H."/>
            <person name="Bruce D."/>
            <person name="Goodwin L."/>
            <person name="Pitluck S."/>
            <person name="Chertkov O."/>
            <person name="Brettin T."/>
            <person name="Detter J.C."/>
            <person name="Han C."/>
            <person name="Kuske C.R."/>
            <person name="Schmutz J."/>
            <person name="Larimer F."/>
            <person name="Land M."/>
            <person name="Hauser L."/>
            <person name="Kyrpides N."/>
            <person name="Lykidis A."/>
            <person name="Emerson D."/>
            <person name="Richardson P."/>
        </authorList>
    </citation>
    <scope>NUCLEOTIDE SEQUENCE [LARGE SCALE GENOMIC DNA]</scope>
    <source>
        <strain evidence="4">ATCC 51168 / LMG 8142 / SP-6</strain>
    </source>
</reference>
<dbReference type="InterPro" id="IPR005129">
    <property type="entry name" value="GTPase_ArgK"/>
</dbReference>
<dbReference type="SMART" id="SM00382">
    <property type="entry name" value="AAA"/>
    <property type="match status" value="1"/>
</dbReference>
<evidence type="ECO:0000259" key="2">
    <source>
        <dbReference type="SMART" id="SM00382"/>
    </source>
</evidence>
<dbReference type="PANTHER" id="PTHR23408">
    <property type="entry name" value="METHYLMALONYL-COA MUTASE"/>
    <property type="match status" value="1"/>
</dbReference>
<gene>
    <name evidence="3" type="ordered locus">Lcho_2695</name>
</gene>
<evidence type="ECO:0000313" key="4">
    <source>
        <dbReference type="Proteomes" id="UP000001693"/>
    </source>
</evidence>
<dbReference type="Gene3D" id="1.10.287.130">
    <property type="match status" value="1"/>
</dbReference>
<accession>B1Y890</accession>
<dbReference type="KEGG" id="lch:Lcho_2695"/>
<dbReference type="PANTHER" id="PTHR23408:SF3">
    <property type="entry name" value="METHYLMALONIC ACIDURIA TYPE A PROTEIN, MITOCHONDRIAL"/>
    <property type="match status" value="1"/>
</dbReference>
<organism evidence="3 4">
    <name type="scientific">Leptothrix cholodnii (strain ATCC 51168 / LMG 8142 / SP-6)</name>
    <name type="common">Leptothrix discophora (strain SP-6)</name>
    <dbReference type="NCBI Taxonomy" id="395495"/>
    <lineage>
        <taxon>Bacteria</taxon>
        <taxon>Pseudomonadati</taxon>
        <taxon>Pseudomonadota</taxon>
        <taxon>Betaproteobacteria</taxon>
        <taxon>Burkholderiales</taxon>
        <taxon>Sphaerotilaceae</taxon>
        <taxon>Leptothrix</taxon>
    </lineage>
</organism>
<dbReference type="HOGENOM" id="CLU_043725_2_2_4"/>
<name>B1Y890_LEPCP</name>
<dbReference type="OrthoDB" id="9778292at2"/>
<dbReference type="Pfam" id="PF03308">
    <property type="entry name" value="MeaB"/>
    <property type="match status" value="1"/>
</dbReference>
<dbReference type="Gene3D" id="1.20.5.170">
    <property type="match status" value="1"/>
</dbReference>
<dbReference type="SUPFAM" id="SSF52540">
    <property type="entry name" value="P-loop containing nucleoside triphosphate hydrolases"/>
    <property type="match status" value="1"/>
</dbReference>
<feature type="domain" description="AAA+ ATPase" evidence="2">
    <location>
        <begin position="62"/>
        <end position="233"/>
    </location>
</feature>
<dbReference type="InterPro" id="IPR003593">
    <property type="entry name" value="AAA+_ATPase"/>
</dbReference>
<dbReference type="NCBIfam" id="NF006958">
    <property type="entry name" value="PRK09435.1"/>
    <property type="match status" value="1"/>
</dbReference>
<sequence length="351" mass="37406">MTESFDTLADAQRALATAIVGAPGAAQRRAMAKTITLLESTRTDHRLAADALLNALLPFTGRSFRIGISGVPGVGKSTFIEALGLYLIERGHRVAVLAVDPSSSVSGGSILGDKTRMEHLSVNEHAYIRPSPSSGTLGGVADKTRESMLVTEAAGYDIVIVETVGVGQSETSVAAMTDMFVLLQLPNAGDDLQAIKKGVMELADLVVINKADIDPDAATRARAQITSALRLLGMHALHGHPDHAHGGAPAKPAWQPQVLQLSALKGAGLPEFWAAVSQFRDLQTANGRLAQRRQQQTQSWMWERIEAGLRERFRAHAQVRQALPAITDDVRAGRVAASVAARRLLDLSTSP</sequence>
<dbReference type="GO" id="GO:0005737">
    <property type="term" value="C:cytoplasm"/>
    <property type="evidence" value="ECO:0007669"/>
    <property type="project" value="TreeGrafter"/>
</dbReference>